<evidence type="ECO:0000256" key="5">
    <source>
        <dbReference type="ARBA" id="ARBA00022840"/>
    </source>
</evidence>
<sequence>MSEIAVIGEAVADAFPASPGGPGVLELHVRPGGSPVNTAVALSRLGTPTRFLGRLAAGPLGDLVRAHLAGSRVDISGCVDAAEPATLAIAKVDQGGQASYEFYADGTADWQWTTGELSARTPWGVSCTHAGSLALVRAPGGPLIEELLERMRAHSTISIDPNLRPHLVDPAACRARLDRWTGLADVFRLSDEDFGLLCPGATPDEAFDEWHAKGVGLVVITRGSDGAVASLRGTRIAVPAVRIEPVDTVGAGDAFTAGLLHSLRRQGHLGGRLTDVSADDVRAAMGFAVRVAALTCEVPGADPPWGDSLASAGDRS</sequence>
<evidence type="ECO:0000313" key="8">
    <source>
        <dbReference type="Proteomes" id="UP000805614"/>
    </source>
</evidence>
<keyword evidence="8" id="KW-1185">Reference proteome</keyword>
<dbReference type="EMBL" id="JABVEC010000018">
    <property type="protein sequence ID" value="MBC6468295.1"/>
    <property type="molecule type" value="Genomic_DNA"/>
</dbReference>
<comment type="caution">
    <text evidence="7">The sequence shown here is derived from an EMBL/GenBank/DDBJ whole genome shotgun (WGS) entry which is preliminary data.</text>
</comment>
<protein>
    <submittedName>
        <fullName evidence="7">Carbohydrate kinase</fullName>
    </submittedName>
</protein>
<dbReference type="SUPFAM" id="SSF53613">
    <property type="entry name" value="Ribokinase-like"/>
    <property type="match status" value="1"/>
</dbReference>
<dbReference type="GO" id="GO:0016301">
    <property type="term" value="F:kinase activity"/>
    <property type="evidence" value="ECO:0007669"/>
    <property type="project" value="UniProtKB-KW"/>
</dbReference>
<comment type="similarity">
    <text evidence="1">Belongs to the carbohydrate kinase PfkB family.</text>
</comment>
<proteinExistence type="inferred from homology"/>
<accession>A0ABR7LV11</accession>
<evidence type="ECO:0000256" key="3">
    <source>
        <dbReference type="ARBA" id="ARBA00022741"/>
    </source>
</evidence>
<dbReference type="Pfam" id="PF00294">
    <property type="entry name" value="PfkB"/>
    <property type="match status" value="1"/>
</dbReference>
<name>A0ABR7LV11_9ACTN</name>
<evidence type="ECO:0000259" key="6">
    <source>
        <dbReference type="Pfam" id="PF00294"/>
    </source>
</evidence>
<keyword evidence="4 7" id="KW-0418">Kinase</keyword>
<keyword evidence="2" id="KW-0808">Transferase</keyword>
<feature type="domain" description="Carbohydrate kinase PfkB" evidence="6">
    <location>
        <begin position="1"/>
        <end position="303"/>
    </location>
</feature>
<dbReference type="RefSeq" id="WP_187245312.1">
    <property type="nucleotide sequence ID" value="NZ_BAAAOK010000015.1"/>
</dbReference>
<evidence type="ECO:0000256" key="1">
    <source>
        <dbReference type="ARBA" id="ARBA00010688"/>
    </source>
</evidence>
<keyword evidence="3" id="KW-0547">Nucleotide-binding</keyword>
<dbReference type="PANTHER" id="PTHR43085">
    <property type="entry name" value="HEXOKINASE FAMILY MEMBER"/>
    <property type="match status" value="1"/>
</dbReference>
<evidence type="ECO:0000313" key="7">
    <source>
        <dbReference type="EMBL" id="MBC6468295.1"/>
    </source>
</evidence>
<dbReference type="InterPro" id="IPR050306">
    <property type="entry name" value="PfkB_Carbo_kinase"/>
</dbReference>
<dbReference type="Gene3D" id="3.40.1190.20">
    <property type="match status" value="1"/>
</dbReference>
<evidence type="ECO:0000256" key="4">
    <source>
        <dbReference type="ARBA" id="ARBA00022777"/>
    </source>
</evidence>
<dbReference type="PROSITE" id="PS00584">
    <property type="entry name" value="PFKB_KINASES_2"/>
    <property type="match status" value="1"/>
</dbReference>
<dbReference type="InterPro" id="IPR002173">
    <property type="entry name" value="Carboh/pur_kinase_PfkB_CS"/>
</dbReference>
<evidence type="ECO:0000256" key="2">
    <source>
        <dbReference type="ARBA" id="ARBA00022679"/>
    </source>
</evidence>
<keyword evidence="5" id="KW-0067">ATP-binding</keyword>
<gene>
    <name evidence="7" type="ORF">HKK74_22765</name>
</gene>
<dbReference type="PANTHER" id="PTHR43085:SF1">
    <property type="entry name" value="PSEUDOURIDINE KINASE-RELATED"/>
    <property type="match status" value="1"/>
</dbReference>
<dbReference type="InterPro" id="IPR011611">
    <property type="entry name" value="PfkB_dom"/>
</dbReference>
<organism evidence="7 8">
    <name type="scientific">Actinomadura alba</name>
    <dbReference type="NCBI Taxonomy" id="406431"/>
    <lineage>
        <taxon>Bacteria</taxon>
        <taxon>Bacillati</taxon>
        <taxon>Actinomycetota</taxon>
        <taxon>Actinomycetes</taxon>
        <taxon>Streptosporangiales</taxon>
        <taxon>Thermomonosporaceae</taxon>
        <taxon>Actinomadura</taxon>
    </lineage>
</organism>
<dbReference type="Proteomes" id="UP000805614">
    <property type="component" value="Unassembled WGS sequence"/>
</dbReference>
<reference evidence="7 8" key="1">
    <citation type="submission" date="2020-06" db="EMBL/GenBank/DDBJ databases">
        <title>Actinomadura xiongansis sp. nov., isolated from soil of Baiyangdian.</title>
        <authorList>
            <person name="Zhang X."/>
        </authorList>
    </citation>
    <scope>NUCLEOTIDE SEQUENCE [LARGE SCALE GENOMIC DNA]</scope>
    <source>
        <strain evidence="7 8">HBUM206468</strain>
    </source>
</reference>
<dbReference type="InterPro" id="IPR029056">
    <property type="entry name" value="Ribokinase-like"/>
</dbReference>
<dbReference type="CDD" id="cd01167">
    <property type="entry name" value="bac_FRK"/>
    <property type="match status" value="1"/>
</dbReference>